<protein>
    <submittedName>
        <fullName evidence="2">AmpE protein</fullName>
    </submittedName>
</protein>
<dbReference type="GO" id="GO:0005886">
    <property type="term" value="C:plasma membrane"/>
    <property type="evidence" value="ECO:0007669"/>
    <property type="project" value="TreeGrafter"/>
</dbReference>
<proteinExistence type="predicted"/>
<feature type="transmembrane region" description="Helical" evidence="1">
    <location>
        <begin position="53"/>
        <end position="86"/>
    </location>
</feature>
<evidence type="ECO:0000313" key="2">
    <source>
        <dbReference type="EMBL" id="TDT43061.1"/>
    </source>
</evidence>
<dbReference type="AlphaFoldDB" id="A0A4R7JX80"/>
<evidence type="ECO:0000256" key="1">
    <source>
        <dbReference type="SAM" id="Phobius"/>
    </source>
</evidence>
<dbReference type="PANTHER" id="PTHR38684">
    <property type="entry name" value="PROTEIN AMPE"/>
    <property type="match status" value="1"/>
</dbReference>
<dbReference type="OrthoDB" id="9811967at2"/>
<keyword evidence="1" id="KW-1133">Transmembrane helix</keyword>
<feature type="transmembrane region" description="Helical" evidence="1">
    <location>
        <begin position="275"/>
        <end position="296"/>
    </location>
</feature>
<sequence>MRLLVILLAWILRRQLDARGRMDPEQWQRQILQHAPSDNGDGRPGPLRWVIPVYIIAVLLMGVVAWGLSGIAGGLLASLVALVLMVTATGMPGWREPLQDYGDAWSDGDMQRAWHEVSHLLPADQRGEALPPDVLHMEVATSLIHTTFERYFLTIFWYALLGPAGLVLILGALAVRNHYPSAPVRECFRVWVEWLSWAPAWLLSFSFGIAGDLSGWLHEHKPESRPSGESARHWLVRSASGALSSYALDPHRFEKYHPEAWPDFGTRSLLAVRNLLNRSMFVWLALLAVLAIMGLLP</sequence>
<keyword evidence="1" id="KW-0472">Membrane</keyword>
<dbReference type="Proteomes" id="UP000295830">
    <property type="component" value="Unassembled WGS sequence"/>
</dbReference>
<keyword evidence="3" id="KW-1185">Reference proteome</keyword>
<comment type="caution">
    <text evidence="2">The sequence shown here is derived from an EMBL/GenBank/DDBJ whole genome shotgun (WGS) entry which is preliminary data.</text>
</comment>
<dbReference type="InterPro" id="IPR052966">
    <property type="entry name" value="Beta-lactamase_Reg"/>
</dbReference>
<reference evidence="2 3" key="1">
    <citation type="submission" date="2019-03" db="EMBL/GenBank/DDBJ databases">
        <title>Genomic Encyclopedia of Type Strains, Phase IV (KMG-IV): sequencing the most valuable type-strain genomes for metagenomic binning, comparative biology and taxonomic classification.</title>
        <authorList>
            <person name="Goeker M."/>
        </authorList>
    </citation>
    <scope>NUCLEOTIDE SEQUENCE [LARGE SCALE GENOMIC DNA]</scope>
    <source>
        <strain evidence="2 3">DSM 15505</strain>
    </source>
</reference>
<organism evidence="2 3">
    <name type="scientific">Halospina denitrificans</name>
    <dbReference type="NCBI Taxonomy" id="332522"/>
    <lineage>
        <taxon>Bacteria</taxon>
        <taxon>Pseudomonadati</taxon>
        <taxon>Pseudomonadota</taxon>
        <taxon>Gammaproteobacteria</taxon>
        <taxon>Halospina</taxon>
    </lineage>
</organism>
<gene>
    <name evidence="2" type="ORF">DES49_0871</name>
</gene>
<dbReference type="RefSeq" id="WP_133735158.1">
    <property type="nucleotide sequence ID" value="NZ_SOAX01000002.1"/>
</dbReference>
<dbReference type="GO" id="GO:0046677">
    <property type="term" value="P:response to antibiotic"/>
    <property type="evidence" value="ECO:0007669"/>
    <property type="project" value="TreeGrafter"/>
</dbReference>
<dbReference type="EMBL" id="SOAX01000002">
    <property type="protein sequence ID" value="TDT43061.1"/>
    <property type="molecule type" value="Genomic_DNA"/>
</dbReference>
<feature type="transmembrane region" description="Helical" evidence="1">
    <location>
        <begin position="151"/>
        <end position="174"/>
    </location>
</feature>
<dbReference type="PANTHER" id="PTHR38684:SF1">
    <property type="entry name" value="PROTEIN AMPE"/>
    <property type="match status" value="1"/>
</dbReference>
<accession>A0A4R7JX80</accession>
<name>A0A4R7JX80_9GAMM</name>
<keyword evidence="1" id="KW-0812">Transmembrane</keyword>
<evidence type="ECO:0000313" key="3">
    <source>
        <dbReference type="Proteomes" id="UP000295830"/>
    </source>
</evidence>